<dbReference type="AlphaFoldDB" id="A0A364N2J7"/>
<gene>
    <name evidence="8" type="ORF">DDE83_005238</name>
</gene>
<protein>
    <submittedName>
        <fullName evidence="8">Exonuclease v</fullName>
    </submittedName>
</protein>
<organism evidence="8 9">
    <name type="scientific">Stemphylium lycopersici</name>
    <name type="common">Tomato gray leaf spot disease fungus</name>
    <name type="synonym">Thyrospora lycopersici</name>
    <dbReference type="NCBI Taxonomy" id="183478"/>
    <lineage>
        <taxon>Eukaryota</taxon>
        <taxon>Fungi</taxon>
        <taxon>Dikarya</taxon>
        <taxon>Ascomycota</taxon>
        <taxon>Pezizomycotina</taxon>
        <taxon>Dothideomycetes</taxon>
        <taxon>Pleosporomycetidae</taxon>
        <taxon>Pleosporales</taxon>
        <taxon>Pleosporineae</taxon>
        <taxon>Pleosporaceae</taxon>
        <taxon>Stemphylium</taxon>
    </lineage>
</organism>
<evidence type="ECO:0000256" key="4">
    <source>
        <dbReference type="ARBA" id="ARBA00022485"/>
    </source>
</evidence>
<feature type="region of interest" description="Disordered" evidence="7">
    <location>
        <begin position="265"/>
        <end position="341"/>
    </location>
</feature>
<keyword evidence="4" id="KW-0411">Iron-sulfur</keyword>
<dbReference type="PANTHER" id="PTHR14464">
    <property type="entry name" value="EXONUCLEASE V"/>
    <property type="match status" value="1"/>
</dbReference>
<feature type="compositionally biased region" description="Basic and acidic residues" evidence="7">
    <location>
        <begin position="276"/>
        <end position="292"/>
    </location>
</feature>
<reference evidence="9" key="1">
    <citation type="submission" date="2018-05" db="EMBL/GenBank/DDBJ databases">
        <title>Draft genome sequence of Stemphylium lycopersici strain CIDEFI 213.</title>
        <authorList>
            <person name="Medina R."/>
            <person name="Franco M.E.E."/>
            <person name="Lucentini C.G."/>
            <person name="Saparrat M.C.N."/>
            <person name="Balatti P.A."/>
        </authorList>
    </citation>
    <scope>NUCLEOTIDE SEQUENCE [LARGE SCALE GENOMIC DNA]</scope>
    <source>
        <strain evidence="9">CIDEFI 213</strain>
    </source>
</reference>
<dbReference type="GO" id="GO:0036297">
    <property type="term" value="P:interstrand cross-link repair"/>
    <property type="evidence" value="ECO:0007669"/>
    <property type="project" value="TreeGrafter"/>
</dbReference>
<evidence type="ECO:0000256" key="6">
    <source>
        <dbReference type="ARBA" id="ARBA00022839"/>
    </source>
</evidence>
<proteinExistence type="inferred from homology"/>
<comment type="caution">
    <text evidence="8">The sequence shown here is derived from an EMBL/GenBank/DDBJ whole genome shotgun (WGS) entry which is preliminary data.</text>
</comment>
<dbReference type="PANTHER" id="PTHR14464:SF4">
    <property type="entry name" value="EXONUCLEASE V"/>
    <property type="match status" value="1"/>
</dbReference>
<dbReference type="GO" id="GO:0051539">
    <property type="term" value="F:4 iron, 4 sulfur cluster binding"/>
    <property type="evidence" value="ECO:0007669"/>
    <property type="project" value="UniProtKB-KW"/>
</dbReference>
<evidence type="ECO:0000256" key="7">
    <source>
        <dbReference type="SAM" id="MobiDB-lite"/>
    </source>
</evidence>
<accession>A0A364N2J7</accession>
<sequence>MTWQSEFWSWMSPPALQTAETPAVGQKAPATPKLDIPAQHGKPTIISFLRHCGCPFAEKTFLDLRAIAPAHPRIHFVAVSHSDQESTDRWLASLPDPPKNTQPNLQVIVDTERETYAAWGLGTSGFMHVLGSIPGASKLGKDKGINVRPTESGSRWQTAGNFAVDSEARPTATTRTTLTPRPDHGIMAGDYGSDIEIASVATLSDYGSDIDIDDDSLLADAFDTIRRAVGTEKRPVLPSIEFEEGEIEDEEHHVDGFVQIHKPSRLRVTRNTTKSGHGERGTLEVEYDERSRRAWSVPVEPPAPPPQRSPSASRRSAPRAKGTLPAAEAVDVAENDRRSPLERFRTKPKKPLSVTDLVSPAWCELQYLYTLSKFGRKPPTQAMRTGTKIHEKLEAQVHTTVPVQVESKEDRFGLRMWNAISGLRCLRTTGLTRELEVWGILDGQVVNGIIDELTYHCPDVAFEEQLEKSRAEKRGGIVPLPPGQLSISEAFAKSSNSHDTSPRAGTSQPGRQVYIADVKTRSANSLPTGASLRPTWMQLMLYRRLLESLSLNTVDAETIFSRYDLQPLENFTDAFMQAIHSIGPHEEASSYPNLLSLWSLLITEMQATFPATALSPILRAEFRYAKTGHVIGSELTVYEADVIDGYISEELAWWKGHREAKGVEVEEAFKCRICDFAENCSWRKTKVEEAIAKTRLRREAKEKSAV</sequence>
<keyword evidence="4" id="KW-0408">Iron</keyword>
<comment type="subunit">
    <text evidence="3">Monomer.</text>
</comment>
<keyword evidence="4" id="KW-0479">Metal-binding</keyword>
<dbReference type="GO" id="GO:0005634">
    <property type="term" value="C:nucleus"/>
    <property type="evidence" value="ECO:0007669"/>
    <property type="project" value="TreeGrafter"/>
</dbReference>
<feature type="region of interest" description="Disordered" evidence="7">
    <location>
        <begin position="492"/>
        <end position="511"/>
    </location>
</feature>
<evidence type="ECO:0000256" key="1">
    <source>
        <dbReference type="ARBA" id="ARBA00001966"/>
    </source>
</evidence>
<name>A0A364N2J7_STELY</name>
<dbReference type="GO" id="GO:0045145">
    <property type="term" value="F:single-stranded DNA 5'-3' DNA exonuclease activity"/>
    <property type="evidence" value="ECO:0007669"/>
    <property type="project" value="InterPro"/>
</dbReference>
<dbReference type="SUPFAM" id="SSF52833">
    <property type="entry name" value="Thioredoxin-like"/>
    <property type="match status" value="1"/>
</dbReference>
<evidence type="ECO:0000256" key="3">
    <source>
        <dbReference type="ARBA" id="ARBA00011245"/>
    </source>
</evidence>
<dbReference type="EMBL" id="QGDH01000069">
    <property type="protein sequence ID" value="RAR10023.1"/>
    <property type="molecule type" value="Genomic_DNA"/>
</dbReference>
<dbReference type="Proteomes" id="UP000249619">
    <property type="component" value="Unassembled WGS sequence"/>
</dbReference>
<dbReference type="Gene3D" id="3.40.30.10">
    <property type="entry name" value="Glutaredoxin"/>
    <property type="match status" value="1"/>
</dbReference>
<dbReference type="GO" id="GO:0005739">
    <property type="term" value="C:mitochondrion"/>
    <property type="evidence" value="ECO:0007669"/>
    <property type="project" value="TreeGrafter"/>
</dbReference>
<keyword evidence="6 8" id="KW-0269">Exonuclease</keyword>
<dbReference type="InterPro" id="IPR019190">
    <property type="entry name" value="EXOV"/>
</dbReference>
<keyword evidence="4" id="KW-0004">4Fe-4S</keyword>
<evidence type="ECO:0000256" key="5">
    <source>
        <dbReference type="ARBA" id="ARBA00022722"/>
    </source>
</evidence>
<comment type="cofactor">
    <cofactor evidence="1">
        <name>[4Fe-4S] cluster</name>
        <dbReference type="ChEBI" id="CHEBI:49883"/>
    </cofactor>
</comment>
<dbReference type="InterPro" id="IPR036249">
    <property type="entry name" value="Thioredoxin-like_sf"/>
</dbReference>
<feature type="compositionally biased region" description="Polar residues" evidence="7">
    <location>
        <begin position="493"/>
        <end position="510"/>
    </location>
</feature>
<keyword evidence="5" id="KW-0540">Nuclease</keyword>
<keyword evidence="9" id="KW-1185">Reference proteome</keyword>
<feature type="compositionally biased region" description="Pro residues" evidence="7">
    <location>
        <begin position="299"/>
        <end position="308"/>
    </location>
</feature>
<dbReference type="Pfam" id="PF09810">
    <property type="entry name" value="Exo5"/>
    <property type="match status" value="1"/>
</dbReference>
<evidence type="ECO:0000313" key="8">
    <source>
        <dbReference type="EMBL" id="RAR10023.1"/>
    </source>
</evidence>
<comment type="similarity">
    <text evidence="2">Belongs to the EXO5 family.</text>
</comment>
<evidence type="ECO:0000256" key="2">
    <source>
        <dbReference type="ARBA" id="ARBA00009797"/>
    </source>
</evidence>
<evidence type="ECO:0000313" key="9">
    <source>
        <dbReference type="Proteomes" id="UP000249619"/>
    </source>
</evidence>
<keyword evidence="6 8" id="KW-0378">Hydrolase</keyword>